<protein>
    <recommendedName>
        <fullName evidence="1">DNA-directed RNA polymerase</fullName>
        <ecNumber evidence="1">2.7.7.6</ecNumber>
    </recommendedName>
</protein>
<dbReference type="Proteomes" id="UP001157017">
    <property type="component" value="Unassembled WGS sequence"/>
</dbReference>
<feature type="domain" description="RNA polymerase Rpb2" evidence="7">
    <location>
        <begin position="117"/>
        <end position="211"/>
    </location>
</feature>
<accession>A0ABQ6JJS0</accession>
<keyword evidence="2" id="KW-0240">DNA-directed RNA polymerase</keyword>
<feature type="domain" description="RNA polymerase beta subunit protrusion" evidence="8">
    <location>
        <begin position="45"/>
        <end position="104"/>
    </location>
</feature>
<dbReference type="InterPro" id="IPR007642">
    <property type="entry name" value="RNA_pol_Rpb2_2"/>
</dbReference>
<dbReference type="Pfam" id="PF04561">
    <property type="entry name" value="RNA_pol_Rpb2_2"/>
    <property type="match status" value="1"/>
</dbReference>
<sequence length="269" mass="30162">MTATSTRSPASRRSSRRSRPSRTSPGRCRSAFRDHRFEPPKYSIDECKERDMTYAAPLFVTAEFMNTNTGEIKSQTVFMGDFPLMTERGTFVVNGTERVVVSRSSARRASTSSARLDKTSDKDVFTAKVIPSRGAWLEFEIDKRDMVGVRIDRKRKQSVTVLLKALGWTEAQILEEFGEYESMRQTLEKDHTSGQDDALLDIYRKPAAGRAPDPRGGAGAARQPVLQPEALRPGARRPVQDQQEGSARTCRRTPARWPSTTSSPRSASW</sequence>
<evidence type="ECO:0000256" key="3">
    <source>
        <dbReference type="ARBA" id="ARBA00022679"/>
    </source>
</evidence>
<dbReference type="SUPFAM" id="SSF64484">
    <property type="entry name" value="beta and beta-prime subunits of DNA dependent RNA-polymerase"/>
    <property type="match status" value="1"/>
</dbReference>
<evidence type="ECO:0000256" key="2">
    <source>
        <dbReference type="ARBA" id="ARBA00022478"/>
    </source>
</evidence>
<proteinExistence type="predicted"/>
<feature type="region of interest" description="Disordered" evidence="6">
    <location>
        <begin position="1"/>
        <end position="34"/>
    </location>
</feature>
<dbReference type="Pfam" id="PF04563">
    <property type="entry name" value="RNA_pol_Rpb2_1"/>
    <property type="match status" value="1"/>
</dbReference>
<feature type="compositionally biased region" description="Low complexity" evidence="6">
    <location>
        <begin position="207"/>
        <end position="224"/>
    </location>
</feature>
<feature type="region of interest" description="Disordered" evidence="6">
    <location>
        <begin position="207"/>
        <end position="269"/>
    </location>
</feature>
<evidence type="ECO:0000256" key="6">
    <source>
        <dbReference type="SAM" id="MobiDB-lite"/>
    </source>
</evidence>
<name>A0ABQ6JJS0_9ACTN</name>
<keyword evidence="4" id="KW-0548">Nucleotidyltransferase</keyword>
<evidence type="ECO:0000256" key="1">
    <source>
        <dbReference type="ARBA" id="ARBA00012418"/>
    </source>
</evidence>
<organism evidence="9 10">
    <name type="scientific">Angustibacter aerolatus</name>
    <dbReference type="NCBI Taxonomy" id="1162965"/>
    <lineage>
        <taxon>Bacteria</taxon>
        <taxon>Bacillati</taxon>
        <taxon>Actinomycetota</taxon>
        <taxon>Actinomycetes</taxon>
        <taxon>Kineosporiales</taxon>
        <taxon>Kineosporiaceae</taxon>
    </lineage>
</organism>
<evidence type="ECO:0000259" key="8">
    <source>
        <dbReference type="Pfam" id="PF04563"/>
    </source>
</evidence>
<evidence type="ECO:0000259" key="7">
    <source>
        <dbReference type="Pfam" id="PF04561"/>
    </source>
</evidence>
<dbReference type="InterPro" id="IPR037034">
    <property type="entry name" value="RNA_pol_Rpb2_2_sf"/>
</dbReference>
<keyword evidence="3" id="KW-0808">Transferase</keyword>
<keyword evidence="5" id="KW-0804">Transcription</keyword>
<keyword evidence="10" id="KW-1185">Reference proteome</keyword>
<feature type="compositionally biased region" description="Low complexity" evidence="6">
    <location>
        <begin position="1"/>
        <end position="12"/>
    </location>
</feature>
<reference evidence="10" key="1">
    <citation type="journal article" date="2019" name="Int. J. Syst. Evol. Microbiol.">
        <title>The Global Catalogue of Microorganisms (GCM) 10K type strain sequencing project: providing services to taxonomists for standard genome sequencing and annotation.</title>
        <authorList>
            <consortium name="The Broad Institute Genomics Platform"/>
            <consortium name="The Broad Institute Genome Sequencing Center for Infectious Disease"/>
            <person name="Wu L."/>
            <person name="Ma J."/>
        </authorList>
    </citation>
    <scope>NUCLEOTIDE SEQUENCE [LARGE SCALE GENOMIC DNA]</scope>
    <source>
        <strain evidence="10">NBRC 108730</strain>
    </source>
</reference>
<gene>
    <name evidence="9" type="ORF">GCM10025868_32620</name>
</gene>
<dbReference type="Gene3D" id="3.90.1110.10">
    <property type="entry name" value="RNA polymerase Rpb2, domain 2"/>
    <property type="match status" value="1"/>
</dbReference>
<evidence type="ECO:0000313" key="9">
    <source>
        <dbReference type="EMBL" id="GMA88012.1"/>
    </source>
</evidence>
<evidence type="ECO:0000256" key="4">
    <source>
        <dbReference type="ARBA" id="ARBA00022695"/>
    </source>
</evidence>
<evidence type="ECO:0000313" key="10">
    <source>
        <dbReference type="Proteomes" id="UP001157017"/>
    </source>
</evidence>
<feature type="compositionally biased region" description="Polar residues" evidence="6">
    <location>
        <begin position="258"/>
        <end position="269"/>
    </location>
</feature>
<dbReference type="EMBL" id="BSUZ01000001">
    <property type="protein sequence ID" value="GMA88012.1"/>
    <property type="molecule type" value="Genomic_DNA"/>
</dbReference>
<dbReference type="EC" id="2.7.7.6" evidence="1"/>
<evidence type="ECO:0000256" key="5">
    <source>
        <dbReference type="ARBA" id="ARBA00023163"/>
    </source>
</evidence>
<comment type="caution">
    <text evidence="9">The sequence shown here is derived from an EMBL/GenBank/DDBJ whole genome shotgun (WGS) entry which is preliminary data.</text>
</comment>
<dbReference type="InterPro" id="IPR007644">
    <property type="entry name" value="RNA_pol_bsu_protrusion"/>
</dbReference>